<dbReference type="eggNOG" id="COG2199">
    <property type="taxonomic scope" value="Bacteria"/>
</dbReference>
<dbReference type="SUPFAM" id="SSF55073">
    <property type="entry name" value="Nucleotide cyclase"/>
    <property type="match status" value="1"/>
</dbReference>
<dbReference type="InterPro" id="IPR043128">
    <property type="entry name" value="Rev_trsase/Diguanyl_cyclase"/>
</dbReference>
<dbReference type="KEGG" id="xal:XALC_1693"/>
<evidence type="ECO:0000259" key="3">
    <source>
        <dbReference type="PROSITE" id="PS50887"/>
    </source>
</evidence>
<feature type="domain" description="PAS" evidence="1">
    <location>
        <begin position="437"/>
        <end position="507"/>
    </location>
</feature>
<evidence type="ECO:0000259" key="1">
    <source>
        <dbReference type="PROSITE" id="PS50112"/>
    </source>
</evidence>
<organism evidence="4 5">
    <name type="scientific">Xanthomonas albilineans (strain GPE PC73 / CFBP 7063)</name>
    <dbReference type="NCBI Taxonomy" id="380358"/>
    <lineage>
        <taxon>Bacteria</taxon>
        <taxon>Pseudomonadati</taxon>
        <taxon>Pseudomonadota</taxon>
        <taxon>Gammaproteobacteria</taxon>
        <taxon>Lysobacterales</taxon>
        <taxon>Lysobacteraceae</taxon>
        <taxon>Xanthomonas</taxon>
    </lineage>
</organism>
<dbReference type="InterPro" id="IPR003018">
    <property type="entry name" value="GAF"/>
</dbReference>
<dbReference type="SUPFAM" id="SSF55785">
    <property type="entry name" value="PYP-like sensor domain (PAS domain)"/>
    <property type="match status" value="3"/>
</dbReference>
<dbReference type="Gene3D" id="3.30.450.40">
    <property type="match status" value="1"/>
</dbReference>
<dbReference type="InterPro" id="IPR000014">
    <property type="entry name" value="PAS"/>
</dbReference>
<dbReference type="NCBIfam" id="TIGR00254">
    <property type="entry name" value="GGDEF"/>
    <property type="match status" value="1"/>
</dbReference>
<gene>
    <name evidence="4" type="ordered locus">XALc_1693</name>
</gene>
<dbReference type="PANTHER" id="PTHR44757">
    <property type="entry name" value="DIGUANYLATE CYCLASE DGCP"/>
    <property type="match status" value="1"/>
</dbReference>
<dbReference type="Pfam" id="PF00990">
    <property type="entry name" value="GGDEF"/>
    <property type="match status" value="1"/>
</dbReference>
<dbReference type="SMART" id="SM00267">
    <property type="entry name" value="GGDEF"/>
    <property type="match status" value="1"/>
</dbReference>
<dbReference type="InterPro" id="IPR052155">
    <property type="entry name" value="Biofilm_reg_signaling"/>
</dbReference>
<dbReference type="Pfam" id="PF08447">
    <property type="entry name" value="PAS_3"/>
    <property type="match status" value="1"/>
</dbReference>
<evidence type="ECO:0000313" key="4">
    <source>
        <dbReference type="EMBL" id="CBA16190.1"/>
    </source>
</evidence>
<dbReference type="Gene3D" id="3.30.450.20">
    <property type="entry name" value="PAS domain"/>
    <property type="match status" value="3"/>
</dbReference>
<dbReference type="InterPro" id="IPR035965">
    <property type="entry name" value="PAS-like_dom_sf"/>
</dbReference>
<dbReference type="SMART" id="SM00091">
    <property type="entry name" value="PAS"/>
    <property type="match status" value="3"/>
</dbReference>
<dbReference type="RefSeq" id="WP_012916191.1">
    <property type="nucleotide sequence ID" value="NC_013722.1"/>
</dbReference>
<dbReference type="CDD" id="cd00130">
    <property type="entry name" value="PAS"/>
    <property type="match status" value="2"/>
</dbReference>
<dbReference type="GeneID" id="57877004"/>
<dbReference type="InterPro" id="IPR029016">
    <property type="entry name" value="GAF-like_dom_sf"/>
</dbReference>
<dbReference type="Proteomes" id="UP000001890">
    <property type="component" value="Chromosome"/>
</dbReference>
<dbReference type="EMBL" id="FP565176">
    <property type="protein sequence ID" value="CBA16190.1"/>
    <property type="molecule type" value="Genomic_DNA"/>
</dbReference>
<keyword evidence="5" id="KW-1185">Reference proteome</keyword>
<evidence type="ECO:0000259" key="2">
    <source>
        <dbReference type="PROSITE" id="PS50113"/>
    </source>
</evidence>
<dbReference type="PROSITE" id="PS50113">
    <property type="entry name" value="PAC"/>
    <property type="match status" value="1"/>
</dbReference>
<name>D2UDV6_XANAP</name>
<dbReference type="Pfam" id="PF01590">
    <property type="entry name" value="GAF"/>
    <property type="match status" value="1"/>
</dbReference>
<feature type="domain" description="PAS" evidence="1">
    <location>
        <begin position="310"/>
        <end position="380"/>
    </location>
</feature>
<dbReference type="PANTHER" id="PTHR44757:SF2">
    <property type="entry name" value="BIOFILM ARCHITECTURE MAINTENANCE PROTEIN MBAA"/>
    <property type="match status" value="1"/>
</dbReference>
<dbReference type="OrthoDB" id="9812358at2"/>
<protein>
    <submittedName>
        <fullName evidence="4">Putative two component system sensor-response regulator hybrid protein</fullName>
    </submittedName>
</protein>
<sequence>MSQTQPPSFIPLPLPEWEPQRLRALAELEMLDTPSEPVFDDLIWLASQLCEVPIAIVSLIDERRQWFKASCGLDVIETPRELAFCAYALLSPHLMEVPDALLDPRFAQNALVLGAPHIRFYAGMPLLGSGGYIYGTLCVIDTRPRQLSERQREGLQRLAKQVTAQLETRRDGRIAQTQAQTLSLLLETMPDAVVSCTADGTLGQFNRVARQWHSADPRALPPAQWPEHFNLFDAAGERLLEMEQVPLVRAWHGESIRDVEMVIAAKGQQQRSVLCNAERLYAADGDILGAVCVMRDVTAEREATRAALLAGQRFSGAFSAAAHGMALVSLEGRWLEVNDALCAMFGYSRAQLLDMDFRRITHPEDIARDAALLEELVAGERNDYHLDKRYLCRDGSTLWAHLAVSLVRDEYQRPVHFVSQIQDVTERQLAEQRLRHSESQLRTIADNAPALIAYVDRDLRFQFVNKPYADWFALLPAQIVGRHLHEVLDAVQFELLATHVSPALDGQPAQFDAELNNAAGEARIMHFSLVPDDALAPQRAGFHMMVSDITGQTRSARMMEARALHDELTGLPNRMAWNQALRQLLNQSGRRSDAHAALMFLDMNDFKGINDRYGHHVGDAVLVHFARLLKTCLREKDFIARLGGDEFVVLLDILDDPHREATAAAERVLAVAAEGCLVEGQRLPLQPSIGIALQTGAVFDPTLLTQRADEAMYAAKRDPNRRVQIATL</sequence>
<dbReference type="InterPro" id="IPR001610">
    <property type="entry name" value="PAC"/>
</dbReference>
<dbReference type="InterPro" id="IPR029787">
    <property type="entry name" value="Nucleotide_cyclase"/>
</dbReference>
<dbReference type="eggNOG" id="COG2203">
    <property type="taxonomic scope" value="Bacteria"/>
</dbReference>
<dbReference type="SMART" id="SM00065">
    <property type="entry name" value="GAF"/>
    <property type="match status" value="1"/>
</dbReference>
<feature type="domain" description="PAC" evidence="2">
    <location>
        <begin position="384"/>
        <end position="436"/>
    </location>
</feature>
<dbReference type="NCBIfam" id="TIGR00229">
    <property type="entry name" value="sensory_box"/>
    <property type="match status" value="2"/>
</dbReference>
<evidence type="ECO:0000313" key="5">
    <source>
        <dbReference type="Proteomes" id="UP000001890"/>
    </source>
</evidence>
<feature type="domain" description="GGDEF" evidence="3">
    <location>
        <begin position="594"/>
        <end position="728"/>
    </location>
</feature>
<dbReference type="SMART" id="SM00086">
    <property type="entry name" value="PAC"/>
    <property type="match status" value="3"/>
</dbReference>
<reference evidence="4 5" key="1">
    <citation type="journal article" date="2009" name="BMC Genomics">
        <title>The complete genome sequence of Xanthomonas albilineans provides new insights into the reductive genome evolution of the xylem-limited Xanthomonadaceae.</title>
        <authorList>
            <person name="Pieretti I."/>
            <person name="Royer M."/>
            <person name="Barbe V."/>
            <person name="Carrere S."/>
            <person name="Koebnik R."/>
            <person name="Cociancich S."/>
            <person name="Couloux A."/>
            <person name="Darrasse A."/>
            <person name="Gouzy J."/>
            <person name="Jacques M.A."/>
            <person name="Lauber E."/>
            <person name="Manceau C."/>
            <person name="Mangenot S."/>
            <person name="Poussier S."/>
            <person name="Segurens B."/>
            <person name="Szurek B."/>
            <person name="Verdier V."/>
            <person name="Arlat M."/>
            <person name="Rott P."/>
        </authorList>
    </citation>
    <scope>NUCLEOTIDE SEQUENCE [LARGE SCALE GENOMIC DNA]</scope>
    <source>
        <strain evidence="5">GPE PC73 / CFBP 7063</strain>
    </source>
</reference>
<dbReference type="InterPro" id="IPR000700">
    <property type="entry name" value="PAS-assoc_C"/>
</dbReference>
<accession>D2UDV6</accession>
<dbReference type="STRING" id="380358.XALC_1693"/>
<dbReference type="Pfam" id="PF08448">
    <property type="entry name" value="PAS_4"/>
    <property type="match status" value="2"/>
</dbReference>
<dbReference type="InterPro" id="IPR013656">
    <property type="entry name" value="PAS_4"/>
</dbReference>
<dbReference type="PATRIC" id="fig|29447.3.peg.1655"/>
<dbReference type="PROSITE" id="PS50887">
    <property type="entry name" value="GGDEF"/>
    <property type="match status" value="1"/>
</dbReference>
<dbReference type="Gene3D" id="3.30.70.270">
    <property type="match status" value="1"/>
</dbReference>
<dbReference type="eggNOG" id="COG2202">
    <property type="taxonomic scope" value="Bacteria"/>
</dbReference>
<dbReference type="CDD" id="cd01949">
    <property type="entry name" value="GGDEF"/>
    <property type="match status" value="1"/>
</dbReference>
<dbReference type="PROSITE" id="PS50112">
    <property type="entry name" value="PAS"/>
    <property type="match status" value="2"/>
</dbReference>
<dbReference type="InterPro" id="IPR000160">
    <property type="entry name" value="GGDEF_dom"/>
</dbReference>
<proteinExistence type="predicted"/>
<dbReference type="AlphaFoldDB" id="D2UDV6"/>
<dbReference type="SUPFAM" id="SSF55781">
    <property type="entry name" value="GAF domain-like"/>
    <property type="match status" value="1"/>
</dbReference>
<dbReference type="InterPro" id="IPR013655">
    <property type="entry name" value="PAS_fold_3"/>
</dbReference>